<keyword evidence="1" id="KW-0813">Transport</keyword>
<evidence type="ECO:0000259" key="4">
    <source>
        <dbReference type="PROSITE" id="PS50893"/>
    </source>
</evidence>
<dbReference type="Pfam" id="PF13732">
    <property type="entry name" value="DrrA1-3_C"/>
    <property type="match status" value="1"/>
</dbReference>
<dbReference type="Pfam" id="PF00005">
    <property type="entry name" value="ABC_tran"/>
    <property type="match status" value="1"/>
</dbReference>
<comment type="caution">
    <text evidence="5">The sequence shown here is derived from an EMBL/GenBank/DDBJ whole genome shotgun (WGS) entry which is preliminary data.</text>
</comment>
<evidence type="ECO:0000256" key="2">
    <source>
        <dbReference type="ARBA" id="ARBA00022741"/>
    </source>
</evidence>
<keyword evidence="2" id="KW-0547">Nucleotide-binding</keyword>
<name>A0A133XT07_9LACT</name>
<dbReference type="SMART" id="SM00382">
    <property type="entry name" value="AAA"/>
    <property type="match status" value="1"/>
</dbReference>
<dbReference type="SUPFAM" id="SSF52540">
    <property type="entry name" value="P-loop containing nucleoside triphosphate hydrolases"/>
    <property type="match status" value="1"/>
</dbReference>
<dbReference type="PANTHER" id="PTHR42939:SF1">
    <property type="entry name" value="ABC TRANSPORTER ATP-BINDING PROTEIN ALBC-RELATED"/>
    <property type="match status" value="1"/>
</dbReference>
<dbReference type="InterPro" id="IPR003593">
    <property type="entry name" value="AAA+_ATPase"/>
</dbReference>
<dbReference type="InterPro" id="IPR003439">
    <property type="entry name" value="ABC_transporter-like_ATP-bd"/>
</dbReference>
<evidence type="ECO:0000313" key="5">
    <source>
        <dbReference type="EMBL" id="KXB34072.1"/>
    </source>
</evidence>
<reference evidence="5 6" key="1">
    <citation type="submission" date="2016-01" db="EMBL/GenBank/DDBJ databases">
        <authorList>
            <person name="Oliw E.H."/>
        </authorList>
    </citation>
    <scope>NUCLEOTIDE SEQUENCE [LARGE SCALE GENOMIC DNA]</scope>
    <source>
        <strain evidence="5 6">KA00635</strain>
    </source>
</reference>
<dbReference type="PATRIC" id="fig|87541.4.peg.1514"/>
<dbReference type="PANTHER" id="PTHR42939">
    <property type="entry name" value="ABC TRANSPORTER ATP-BINDING PROTEIN ALBC-RELATED"/>
    <property type="match status" value="1"/>
</dbReference>
<feature type="domain" description="ABC transporter" evidence="4">
    <location>
        <begin position="13"/>
        <end position="239"/>
    </location>
</feature>
<dbReference type="GO" id="GO:0005524">
    <property type="term" value="F:ATP binding"/>
    <property type="evidence" value="ECO:0007669"/>
    <property type="project" value="UniProtKB-KW"/>
</dbReference>
<evidence type="ECO:0000313" key="6">
    <source>
        <dbReference type="Proteomes" id="UP000070422"/>
    </source>
</evidence>
<evidence type="ECO:0000256" key="1">
    <source>
        <dbReference type="ARBA" id="ARBA00022448"/>
    </source>
</evidence>
<dbReference type="InterPro" id="IPR017871">
    <property type="entry name" value="ABC_transporter-like_CS"/>
</dbReference>
<evidence type="ECO:0000256" key="3">
    <source>
        <dbReference type="ARBA" id="ARBA00022840"/>
    </source>
</evidence>
<dbReference type="PROSITE" id="PS50893">
    <property type="entry name" value="ABC_TRANSPORTER_2"/>
    <property type="match status" value="1"/>
</dbReference>
<protein>
    <submittedName>
        <fullName evidence="5">ABC transporter, ATP-binding protein</fullName>
    </submittedName>
</protein>
<dbReference type="InterPro" id="IPR025302">
    <property type="entry name" value="DrrA1/2-like_C"/>
</dbReference>
<dbReference type="Gene3D" id="3.40.50.300">
    <property type="entry name" value="P-loop containing nucleotide triphosphate hydrolases"/>
    <property type="match status" value="1"/>
</dbReference>
<sequence length="308" mass="34913">MLLEGKERRKDMLKINQLKKAFGSKQVLFGLNFEVKEGRILGLIGKNGAGKTTIFHSILNFIDYEGEVTWQGKALTQKDYNKIGYLPEERSLMPKLTVERQVGFLAQLKGMPRDAIKEELPHWMERLAVKGKLSDKIKSLSKGNQQKVQLIATLIHRPQLIILDEPFSGLDPVNVDLMKKEILVQKKRGATIIFSEHNMRNVEELCDDVVMIKEGGVALQGSVNAVRNQFGLTRLFVRTTHSVEEIRQLSGVEKVEVLNDGKYYLHLHDADDGKALFSYFSQGDYVQTFDQEPPTLNEIFRLKAGDAS</sequence>
<proteinExistence type="predicted"/>
<dbReference type="InterPro" id="IPR051782">
    <property type="entry name" value="ABC_Transporter_VariousFunc"/>
</dbReference>
<dbReference type="EMBL" id="LSCQ01000085">
    <property type="protein sequence ID" value="KXB34072.1"/>
    <property type="molecule type" value="Genomic_DNA"/>
</dbReference>
<dbReference type="InterPro" id="IPR027417">
    <property type="entry name" value="P-loop_NTPase"/>
</dbReference>
<organism evidence="5 6">
    <name type="scientific">Aerococcus christensenii</name>
    <dbReference type="NCBI Taxonomy" id="87541"/>
    <lineage>
        <taxon>Bacteria</taxon>
        <taxon>Bacillati</taxon>
        <taxon>Bacillota</taxon>
        <taxon>Bacilli</taxon>
        <taxon>Lactobacillales</taxon>
        <taxon>Aerococcaceae</taxon>
        <taxon>Aerococcus</taxon>
    </lineage>
</organism>
<dbReference type="AlphaFoldDB" id="A0A133XT07"/>
<gene>
    <name evidence="5" type="ORF">HMPREF3187_01526</name>
</gene>
<accession>A0A133XT07</accession>
<dbReference type="Proteomes" id="UP000070422">
    <property type="component" value="Unassembled WGS sequence"/>
</dbReference>
<dbReference type="STRING" id="87541.AWM71_06595"/>
<keyword evidence="3 5" id="KW-0067">ATP-binding</keyword>
<dbReference type="PROSITE" id="PS00211">
    <property type="entry name" value="ABC_TRANSPORTER_1"/>
    <property type="match status" value="1"/>
</dbReference>
<dbReference type="GO" id="GO:0016887">
    <property type="term" value="F:ATP hydrolysis activity"/>
    <property type="evidence" value="ECO:0007669"/>
    <property type="project" value="InterPro"/>
</dbReference>